<keyword evidence="1" id="KW-0732">Signal</keyword>
<sequence length="143" mass="16695">CPSFHNNKIFVLLFSGGLSTLPPHSREYHIVNEKMSWTEAQSYCRENFTDLATIYNSNINQLLVTMVPNVNEWVWIGLYNDRYNWKWSMEENLFYVDCANAKEFCVGLQGQTQMNDRSCGDSCPFLCYNGRKKICWHSCPTIL</sequence>
<feature type="domain" description="C-type lectin" evidence="2">
    <location>
        <begin position="23"/>
        <end position="128"/>
    </location>
</feature>
<dbReference type="PROSITE" id="PS50041">
    <property type="entry name" value="C_TYPE_LECTIN_2"/>
    <property type="match status" value="1"/>
</dbReference>
<dbReference type="PANTHER" id="PTHR45784:SF5">
    <property type="entry name" value="C-TYPE LECTIN DOMAIN FAMILY 20 MEMBER A-RELATED"/>
    <property type="match status" value="1"/>
</dbReference>
<dbReference type="Pfam" id="PF00059">
    <property type="entry name" value="Lectin_C"/>
    <property type="match status" value="1"/>
</dbReference>
<protein>
    <recommendedName>
        <fullName evidence="2">C-type lectin domain-containing protein</fullName>
    </recommendedName>
</protein>
<evidence type="ECO:0000256" key="1">
    <source>
        <dbReference type="SAM" id="SignalP"/>
    </source>
</evidence>
<dbReference type="AlphaFoldDB" id="A0A3B4GFC9"/>
<dbReference type="InterPro" id="IPR016186">
    <property type="entry name" value="C-type_lectin-like/link_sf"/>
</dbReference>
<feature type="signal peptide" evidence="1">
    <location>
        <begin position="1"/>
        <end position="19"/>
    </location>
</feature>
<dbReference type="InterPro" id="IPR001304">
    <property type="entry name" value="C-type_lectin-like"/>
</dbReference>
<organism evidence="3">
    <name type="scientific">Pundamilia nyererei</name>
    <dbReference type="NCBI Taxonomy" id="303518"/>
    <lineage>
        <taxon>Eukaryota</taxon>
        <taxon>Metazoa</taxon>
        <taxon>Chordata</taxon>
        <taxon>Craniata</taxon>
        <taxon>Vertebrata</taxon>
        <taxon>Euteleostomi</taxon>
        <taxon>Actinopterygii</taxon>
        <taxon>Neopterygii</taxon>
        <taxon>Teleostei</taxon>
        <taxon>Neoteleostei</taxon>
        <taxon>Acanthomorphata</taxon>
        <taxon>Ovalentaria</taxon>
        <taxon>Cichlomorphae</taxon>
        <taxon>Cichliformes</taxon>
        <taxon>Cichlidae</taxon>
        <taxon>African cichlids</taxon>
        <taxon>Pseudocrenilabrinae</taxon>
        <taxon>Haplochromini</taxon>
        <taxon>Pundamilia</taxon>
    </lineage>
</organism>
<dbReference type="SUPFAM" id="SSF56436">
    <property type="entry name" value="C-type lectin-like"/>
    <property type="match status" value="1"/>
</dbReference>
<proteinExistence type="predicted"/>
<evidence type="ECO:0000259" key="2">
    <source>
        <dbReference type="PROSITE" id="PS50041"/>
    </source>
</evidence>
<dbReference type="Gene3D" id="3.10.100.10">
    <property type="entry name" value="Mannose-Binding Protein A, subunit A"/>
    <property type="match status" value="1"/>
</dbReference>
<dbReference type="Ensembl" id="ENSPNYT00000022235.1">
    <property type="protein sequence ID" value="ENSPNYP00000021707.1"/>
    <property type="gene ID" value="ENSPNYG00000016365.1"/>
</dbReference>
<name>A0A3B4GFC9_9CICH</name>
<evidence type="ECO:0000313" key="3">
    <source>
        <dbReference type="Ensembl" id="ENSPNYP00000021707.1"/>
    </source>
</evidence>
<feature type="chain" id="PRO_5017279416" description="C-type lectin domain-containing protein" evidence="1">
    <location>
        <begin position="20"/>
        <end position="143"/>
    </location>
</feature>
<dbReference type="PANTHER" id="PTHR45784">
    <property type="entry name" value="C-TYPE LECTIN DOMAIN FAMILY 20 MEMBER A-RELATED"/>
    <property type="match status" value="1"/>
</dbReference>
<dbReference type="SMART" id="SM00034">
    <property type="entry name" value="CLECT"/>
    <property type="match status" value="1"/>
</dbReference>
<reference evidence="3" key="1">
    <citation type="submission" date="2023-09" db="UniProtKB">
        <authorList>
            <consortium name="Ensembl"/>
        </authorList>
    </citation>
    <scope>IDENTIFICATION</scope>
</reference>
<accession>A0A3B4GFC9</accession>
<dbReference type="InterPro" id="IPR016187">
    <property type="entry name" value="CTDL_fold"/>
</dbReference>
<dbReference type="GeneTree" id="ENSGT01100000263473"/>